<keyword evidence="2" id="KW-0378">Hydrolase</keyword>
<comment type="caution">
    <text evidence="6">The sequence shown here is derived from an EMBL/GenBank/DDBJ whole genome shotgun (WGS) entry which is preliminary data.</text>
</comment>
<protein>
    <submittedName>
        <fullName evidence="6">S9 family peptidase</fullName>
    </submittedName>
</protein>
<sequence length="605" mass="67423">MLERRRGIVATDIEPYLEIRSARSPALSFDGALVAYLSDESGFNQIWLKPAAGGSPWRLSNTAEPIGTIAFNPKSRDLMFTMDCGGDERHQIWYVPEASGIPVQLTDDPDTVHVWGCWSPDGKRIAFASNARVKADMDIYVTDIATQSTRCVLQGSGFREAVGFSIDGNTLMVRDSSRAMNDQDLYRLDLQTGKTELILQREGRARYLAPKMLKDGSGFLVITDRNREFQGIAFYRFSDRSLTFLATPEAQDVEAIALSPDQSRIAYVVNREGWNRIVVHDRSTGLERTLEGHPAGVIASLVWTPDNQAILFSLEGAATPSDLWRVDPATSAFEQITSSSKAGVDLSSFVEPRVERARSFDGLPIPFLVYEPTLAAPPKGYPAVIIIHGGPEAQWTPTFRPDIQFLLGQGILVVAPNVRGSTGYGRTYQHLDDRELRMDSVADLKAVRLALGARDDVDANRIAIFGRSYGGFMVLSALTEYPELWKLGVEFYGIANFLTLLQTTGPWRRNLRAAEYGDPAEIKAELERFSPIHRIDRIRVPLMIAQGLDDPRVPASESEMVYSCMRGLGQQVDYHRIPHEGHGFARIENRRTVFGALARFLERHL</sequence>
<dbReference type="PANTHER" id="PTHR42776:SF27">
    <property type="entry name" value="DIPEPTIDYL PEPTIDASE FAMILY MEMBER 6"/>
    <property type="match status" value="1"/>
</dbReference>
<keyword evidence="3" id="KW-0720">Serine protease</keyword>
<dbReference type="GO" id="GO:0006508">
    <property type="term" value="P:proteolysis"/>
    <property type="evidence" value="ECO:0007669"/>
    <property type="project" value="UniProtKB-KW"/>
</dbReference>
<dbReference type="Pfam" id="PF00326">
    <property type="entry name" value="Peptidase_S9"/>
    <property type="match status" value="1"/>
</dbReference>
<dbReference type="InterPro" id="IPR011042">
    <property type="entry name" value="6-blade_b-propeller_TolB-like"/>
</dbReference>
<dbReference type="Proteomes" id="UP000325684">
    <property type="component" value="Unassembled WGS sequence"/>
</dbReference>
<evidence type="ECO:0000256" key="3">
    <source>
        <dbReference type="ARBA" id="ARBA00022825"/>
    </source>
</evidence>
<evidence type="ECO:0000259" key="4">
    <source>
        <dbReference type="Pfam" id="PF00326"/>
    </source>
</evidence>
<evidence type="ECO:0000256" key="2">
    <source>
        <dbReference type="ARBA" id="ARBA00022801"/>
    </source>
</evidence>
<dbReference type="SUPFAM" id="SSF53474">
    <property type="entry name" value="alpha/beta-Hydrolases"/>
    <property type="match status" value="1"/>
</dbReference>
<organism evidence="6 7">
    <name type="scientific">Microvirga brassicacearum</name>
    <dbReference type="NCBI Taxonomy" id="2580413"/>
    <lineage>
        <taxon>Bacteria</taxon>
        <taxon>Pseudomonadati</taxon>
        <taxon>Pseudomonadota</taxon>
        <taxon>Alphaproteobacteria</taxon>
        <taxon>Hyphomicrobiales</taxon>
        <taxon>Methylobacteriaceae</taxon>
        <taxon>Microvirga</taxon>
    </lineage>
</organism>
<dbReference type="OrthoDB" id="1094230at2"/>
<evidence type="ECO:0000313" key="6">
    <source>
        <dbReference type="EMBL" id="KAB0264154.1"/>
    </source>
</evidence>
<evidence type="ECO:0000313" key="7">
    <source>
        <dbReference type="Proteomes" id="UP000325684"/>
    </source>
</evidence>
<dbReference type="PANTHER" id="PTHR42776">
    <property type="entry name" value="SERINE PEPTIDASE S9 FAMILY MEMBER"/>
    <property type="match status" value="1"/>
</dbReference>
<keyword evidence="7" id="KW-1185">Reference proteome</keyword>
<gene>
    <name evidence="6" type="ORF">FEZ63_24225</name>
</gene>
<dbReference type="SUPFAM" id="SSF82171">
    <property type="entry name" value="DPP6 N-terminal domain-like"/>
    <property type="match status" value="1"/>
</dbReference>
<dbReference type="AlphaFoldDB" id="A0A5N3P357"/>
<dbReference type="InterPro" id="IPR023302">
    <property type="entry name" value="Pept_S9A_N"/>
</dbReference>
<name>A0A5N3P357_9HYPH</name>
<keyword evidence="1" id="KW-0645">Protease</keyword>
<dbReference type="InterPro" id="IPR001375">
    <property type="entry name" value="Peptidase_S9_cat"/>
</dbReference>
<proteinExistence type="predicted"/>
<reference evidence="6 7" key="1">
    <citation type="journal article" date="2019" name="Microorganisms">
        <title>Genome Insights into the Novel Species Microvirga brassicacearum, a Rapeseed Endophyte with Biotechnological Potential.</title>
        <authorList>
            <person name="Jimenez-Gomez A."/>
            <person name="Saati-Santamaria Z."/>
            <person name="Igual J.M."/>
            <person name="Rivas R."/>
            <person name="Mateos P.F."/>
            <person name="Garcia-Fraile P."/>
        </authorList>
    </citation>
    <scope>NUCLEOTIDE SEQUENCE [LARGE SCALE GENOMIC DNA]</scope>
    <source>
        <strain evidence="6 7">CDVBN77</strain>
    </source>
</reference>
<dbReference type="InterPro" id="IPR002470">
    <property type="entry name" value="Peptidase_S9A"/>
</dbReference>
<feature type="domain" description="Peptidase S9A N-terminal" evidence="5">
    <location>
        <begin position="66"/>
        <end position="336"/>
    </location>
</feature>
<dbReference type="InterPro" id="IPR029058">
    <property type="entry name" value="AB_hydrolase_fold"/>
</dbReference>
<dbReference type="Gene3D" id="3.40.50.1820">
    <property type="entry name" value="alpha/beta hydrolase"/>
    <property type="match status" value="1"/>
</dbReference>
<evidence type="ECO:0000256" key="1">
    <source>
        <dbReference type="ARBA" id="ARBA00022670"/>
    </source>
</evidence>
<dbReference type="RefSeq" id="WP_150949920.1">
    <property type="nucleotide sequence ID" value="NZ_VCMV01000079.1"/>
</dbReference>
<dbReference type="Gene3D" id="2.120.10.30">
    <property type="entry name" value="TolB, C-terminal domain"/>
    <property type="match status" value="2"/>
</dbReference>
<accession>A0A5N3P357</accession>
<dbReference type="Pfam" id="PF02897">
    <property type="entry name" value="Peptidase_S9_N"/>
    <property type="match status" value="1"/>
</dbReference>
<dbReference type="EMBL" id="VCMV01000079">
    <property type="protein sequence ID" value="KAB0264154.1"/>
    <property type="molecule type" value="Genomic_DNA"/>
</dbReference>
<evidence type="ECO:0000259" key="5">
    <source>
        <dbReference type="Pfam" id="PF02897"/>
    </source>
</evidence>
<feature type="domain" description="Peptidase S9 prolyl oligopeptidase catalytic" evidence="4">
    <location>
        <begin position="398"/>
        <end position="605"/>
    </location>
</feature>
<dbReference type="GO" id="GO:0004252">
    <property type="term" value="F:serine-type endopeptidase activity"/>
    <property type="evidence" value="ECO:0007669"/>
    <property type="project" value="InterPro"/>
</dbReference>
<dbReference type="PRINTS" id="PR00862">
    <property type="entry name" value="PROLIGOPTASE"/>
</dbReference>